<gene>
    <name evidence="1" type="ORF">K1T71_008449</name>
</gene>
<dbReference type="Proteomes" id="UP000824533">
    <property type="component" value="Linkage Group LG14"/>
</dbReference>
<dbReference type="EMBL" id="CM034400">
    <property type="protein sequence ID" value="KAJ0176275.1"/>
    <property type="molecule type" value="Genomic_DNA"/>
</dbReference>
<evidence type="ECO:0000313" key="1">
    <source>
        <dbReference type="EMBL" id="KAJ0176275.1"/>
    </source>
</evidence>
<reference evidence="1 2" key="1">
    <citation type="journal article" date="2021" name="Front. Genet.">
        <title>Chromosome-Level Genome Assembly Reveals Significant Gene Expansion in the Toll and IMD Signaling Pathways of Dendrolimus kikuchii.</title>
        <authorList>
            <person name="Zhou J."/>
            <person name="Wu P."/>
            <person name="Xiong Z."/>
            <person name="Liu N."/>
            <person name="Zhao N."/>
            <person name="Ji M."/>
            <person name="Qiu Y."/>
            <person name="Yang B."/>
        </authorList>
    </citation>
    <scope>NUCLEOTIDE SEQUENCE [LARGE SCALE GENOMIC DNA]</scope>
    <source>
        <strain evidence="1">Ann1</strain>
    </source>
</reference>
<name>A0ACC1CXJ0_9NEOP</name>
<protein>
    <submittedName>
        <fullName evidence="1">Uncharacterized protein</fullName>
    </submittedName>
</protein>
<proteinExistence type="predicted"/>
<evidence type="ECO:0000313" key="2">
    <source>
        <dbReference type="Proteomes" id="UP000824533"/>
    </source>
</evidence>
<sequence length="189" mass="21115">MYCDWPVLGRCCFCLPLRRGVLTFAYINIFFAAFLLGVYSYSVNTGSRSILLYHGQPSSIAPLEFCVALYCLEVIFNALLIYGVHTKATPYIKAYYYFAITTTVAGVVLQIIQMTNVTYFGAIIEFVILILAGLSIQVYLIILVSSLLRKLQMDGSHAYENQLHQIVSGEVKIEPNGIYSNPTVEPISN</sequence>
<keyword evidence="2" id="KW-1185">Reference proteome</keyword>
<organism evidence="1 2">
    <name type="scientific">Dendrolimus kikuchii</name>
    <dbReference type="NCBI Taxonomy" id="765133"/>
    <lineage>
        <taxon>Eukaryota</taxon>
        <taxon>Metazoa</taxon>
        <taxon>Ecdysozoa</taxon>
        <taxon>Arthropoda</taxon>
        <taxon>Hexapoda</taxon>
        <taxon>Insecta</taxon>
        <taxon>Pterygota</taxon>
        <taxon>Neoptera</taxon>
        <taxon>Endopterygota</taxon>
        <taxon>Lepidoptera</taxon>
        <taxon>Glossata</taxon>
        <taxon>Ditrysia</taxon>
        <taxon>Bombycoidea</taxon>
        <taxon>Lasiocampidae</taxon>
        <taxon>Dendrolimus</taxon>
    </lineage>
</organism>
<accession>A0ACC1CXJ0</accession>
<comment type="caution">
    <text evidence="1">The sequence shown here is derived from an EMBL/GenBank/DDBJ whole genome shotgun (WGS) entry which is preliminary data.</text>
</comment>